<feature type="compositionally biased region" description="Pro residues" evidence="2">
    <location>
        <begin position="197"/>
        <end position="211"/>
    </location>
</feature>
<keyword evidence="4" id="KW-1185">Reference proteome</keyword>
<evidence type="ECO:0000313" key="4">
    <source>
        <dbReference type="Proteomes" id="UP000465304"/>
    </source>
</evidence>
<name>A0A7I9ZKW9_9MYCO</name>
<reference evidence="3 4" key="1">
    <citation type="journal article" date="2019" name="Emerg. Microbes Infect.">
        <title>Comprehensive subspecies identification of 175 nontuberculous mycobacteria species based on 7547 genomic profiles.</title>
        <authorList>
            <person name="Matsumoto Y."/>
            <person name="Kinjo T."/>
            <person name="Motooka D."/>
            <person name="Nabeya D."/>
            <person name="Jung N."/>
            <person name="Uechi K."/>
            <person name="Horii T."/>
            <person name="Iida T."/>
            <person name="Fujita J."/>
            <person name="Nakamura S."/>
        </authorList>
    </citation>
    <scope>NUCLEOTIDE SEQUENCE [LARGE SCALE GENOMIC DNA]</scope>
    <source>
        <strain evidence="3 4">JCM 30996</strain>
    </source>
</reference>
<dbReference type="EMBL" id="BLLB01000002">
    <property type="protein sequence ID" value="GFH01278.1"/>
    <property type="molecule type" value="Genomic_DNA"/>
</dbReference>
<organism evidence="3 4">
    <name type="scientific">Mycolicibacterium hippocampi</name>
    <dbReference type="NCBI Taxonomy" id="659824"/>
    <lineage>
        <taxon>Bacteria</taxon>
        <taxon>Bacillati</taxon>
        <taxon>Actinomycetota</taxon>
        <taxon>Actinomycetes</taxon>
        <taxon>Mycobacteriales</taxon>
        <taxon>Mycobacteriaceae</taxon>
        <taxon>Mycolicibacterium</taxon>
    </lineage>
</organism>
<proteinExistence type="predicted"/>
<dbReference type="Proteomes" id="UP000465304">
    <property type="component" value="Unassembled WGS sequence"/>
</dbReference>
<accession>A0A7I9ZKW9</accession>
<evidence type="ECO:0000313" key="3">
    <source>
        <dbReference type="EMBL" id="GFH01278.1"/>
    </source>
</evidence>
<keyword evidence="1" id="KW-0175">Coiled coil</keyword>
<comment type="caution">
    <text evidence="3">The sequence shown here is derived from an EMBL/GenBank/DDBJ whole genome shotgun (WGS) entry which is preliminary data.</text>
</comment>
<dbReference type="AlphaFoldDB" id="A0A7I9ZKW9"/>
<evidence type="ECO:0000256" key="1">
    <source>
        <dbReference type="SAM" id="Coils"/>
    </source>
</evidence>
<dbReference type="RefSeq" id="WP_163888102.1">
    <property type="nucleotide sequence ID" value="NZ_BLLB01000002.1"/>
</dbReference>
<feature type="region of interest" description="Disordered" evidence="2">
    <location>
        <begin position="191"/>
        <end position="235"/>
    </location>
</feature>
<protein>
    <submittedName>
        <fullName evidence="3">Uncharacterized protein</fullName>
    </submittedName>
</protein>
<sequence>MTRASGPARLRLRRRLLVASAPVTVIALALSAKLISVVVVGGAAQEHFASGEIGSLRSDVAVLRIADVVEPATTAFAAGGLAVLEGRAREEQQAVSLDVAEAEFSAVLAGTDPARSCPVRVNLELVRERQGDIDAWEARLETARDRYESALAVIADAPAGCFDGNNDPDPERRAVRQDAQARVTAKIDALGTRVPPGVTPPPPPADVPAPAAPVITAPEPTQAPDGRRLDPADGDPLEVLRRLLRDAAAN</sequence>
<gene>
    <name evidence="3" type="ORF">MHIP_17610</name>
</gene>
<evidence type="ECO:0000256" key="2">
    <source>
        <dbReference type="SAM" id="MobiDB-lite"/>
    </source>
</evidence>
<feature type="coiled-coil region" evidence="1">
    <location>
        <begin position="126"/>
        <end position="153"/>
    </location>
</feature>